<dbReference type="AlphaFoldDB" id="A0A1B8TQ59"/>
<accession>A0A1B8TQ59</accession>
<reference evidence="3" key="1">
    <citation type="submission" date="2016-02" db="EMBL/GenBank/DDBJ databases">
        <title>Paenibacillus sp. LPB0068, isolated from Crassostrea gigas.</title>
        <authorList>
            <person name="Shin S.-K."/>
            <person name="Yi H."/>
        </authorList>
    </citation>
    <scope>NUCLEOTIDE SEQUENCE [LARGE SCALE GENOMIC DNA]</scope>
    <source>
        <strain evidence="3">KCTC 23969</strain>
    </source>
</reference>
<dbReference type="KEGG" id="prn:BW723_10770"/>
<dbReference type="Pfam" id="PF03544">
    <property type="entry name" value="TonB_C"/>
    <property type="match status" value="1"/>
</dbReference>
<feature type="domain" description="TonB C-terminal" evidence="1">
    <location>
        <begin position="420"/>
        <end position="477"/>
    </location>
</feature>
<name>A0A1B8TQ59_9FLAO</name>
<dbReference type="Gene3D" id="3.30.1150.10">
    <property type="match status" value="1"/>
</dbReference>
<dbReference type="GO" id="GO:0055085">
    <property type="term" value="P:transmembrane transport"/>
    <property type="evidence" value="ECO:0007669"/>
    <property type="project" value="InterPro"/>
</dbReference>
<evidence type="ECO:0000259" key="1">
    <source>
        <dbReference type="Pfam" id="PF03544"/>
    </source>
</evidence>
<dbReference type="SUPFAM" id="SSF74653">
    <property type="entry name" value="TolA/TonB C-terminal domain"/>
    <property type="match status" value="1"/>
</dbReference>
<dbReference type="Proteomes" id="UP000092612">
    <property type="component" value="Unassembled WGS sequence"/>
</dbReference>
<protein>
    <recommendedName>
        <fullName evidence="1">TonB C-terminal domain-containing protein</fullName>
    </recommendedName>
</protein>
<comment type="caution">
    <text evidence="2">The sequence shown here is derived from an EMBL/GenBank/DDBJ whole genome shotgun (WGS) entry which is preliminary data.</text>
</comment>
<dbReference type="EMBL" id="LSFL01000042">
    <property type="protein sequence ID" value="OBY61745.1"/>
    <property type="molecule type" value="Genomic_DNA"/>
</dbReference>
<organism evidence="2 3">
    <name type="scientific">Polaribacter reichenbachii</name>
    <dbReference type="NCBI Taxonomy" id="996801"/>
    <lineage>
        <taxon>Bacteria</taxon>
        <taxon>Pseudomonadati</taxon>
        <taxon>Bacteroidota</taxon>
        <taxon>Flavobacteriia</taxon>
        <taxon>Flavobacteriales</taxon>
        <taxon>Flavobacteriaceae</taxon>
    </lineage>
</organism>
<dbReference type="RefSeq" id="WP_068365056.1">
    <property type="nucleotide sequence ID" value="NZ_CP019337.1"/>
</dbReference>
<sequence>MKNYLLIFTIFSFFVGFSQTSSEFDYEKFSNPNPENELSLYFKKEIKKKLLRTARFQTKKKNITLSFFINNEGKPYHINITSFGSGDFNKAVISAFKEFSLDKFNSDSLDTRNRYSLQIVSKKGSKNIFNCSSKLVVETPPVCEQCEDLKFYPDIKSCLNLEVRKLFYEKADFSILDNTKEEETDLYIKFSVTKSGELKMTKKTKVPLEFLLETDKIISYFPKIKTISYKNAKPIEPLHSFTINYKKGETPKLINKEVKYDSLFKRNSTNELAQFFIDKLNTIDLNIASLSRIKNQVNLYFELDKKNKVFNVSTTSRSDFLDKKIIEIFNAYPTDKLNFKSKEPLKRYFLQILKYKEGKVVVETNSFIGSEKIPLFPGCENSVNYEDAKKCFSRGVQMHFVKKFDADLPNNLGLSKGRKRVFIAFKINTKGKIINIQVKAPHPRIKEEVIKVMQQMPLIEPGTQGGEPVNIKYSIPFTMIVK</sequence>
<dbReference type="OrthoDB" id="1198199at2"/>
<evidence type="ECO:0000313" key="2">
    <source>
        <dbReference type="EMBL" id="OBY61745.1"/>
    </source>
</evidence>
<dbReference type="STRING" id="996801.BW723_10770"/>
<gene>
    <name evidence="2" type="ORF">LPB301_16985</name>
</gene>
<keyword evidence="3" id="KW-1185">Reference proteome</keyword>
<evidence type="ECO:0000313" key="3">
    <source>
        <dbReference type="Proteomes" id="UP000092612"/>
    </source>
</evidence>
<dbReference type="InterPro" id="IPR037682">
    <property type="entry name" value="TonB_C"/>
</dbReference>
<proteinExistence type="predicted"/>